<organism evidence="1">
    <name type="scientific">Tanacetum cinerariifolium</name>
    <name type="common">Dalmatian daisy</name>
    <name type="synonym">Chrysanthemum cinerariifolium</name>
    <dbReference type="NCBI Taxonomy" id="118510"/>
    <lineage>
        <taxon>Eukaryota</taxon>
        <taxon>Viridiplantae</taxon>
        <taxon>Streptophyta</taxon>
        <taxon>Embryophyta</taxon>
        <taxon>Tracheophyta</taxon>
        <taxon>Spermatophyta</taxon>
        <taxon>Magnoliopsida</taxon>
        <taxon>eudicotyledons</taxon>
        <taxon>Gunneridae</taxon>
        <taxon>Pentapetalae</taxon>
        <taxon>asterids</taxon>
        <taxon>campanulids</taxon>
        <taxon>Asterales</taxon>
        <taxon>Asteraceae</taxon>
        <taxon>Asteroideae</taxon>
        <taxon>Anthemideae</taxon>
        <taxon>Anthemidinae</taxon>
        <taxon>Tanacetum</taxon>
    </lineage>
</organism>
<proteinExistence type="predicted"/>
<dbReference type="AlphaFoldDB" id="A0A6L2P5G3"/>
<accession>A0A6L2P5G3</accession>
<name>A0A6L2P5G3_TANCI</name>
<comment type="caution">
    <text evidence="1">The sequence shown here is derived from an EMBL/GenBank/DDBJ whole genome shotgun (WGS) entry which is preliminary data.</text>
</comment>
<protein>
    <submittedName>
        <fullName evidence="1">Uncharacterized protein</fullName>
    </submittedName>
</protein>
<sequence length="169" mass="19223">MLINFAPTLPDLQALEKLYLSLSLTSLLSKNPDENILVIVAVRIFISDPVCILCFMGCYRIPKHNFGCGKQLLFFNIPNMVIEAYCNKGDFENVAAYVDQVVEIMKKCVVAEDKRGCRLNNDTLEACVKYLKENGDLQMEEEIEKACGYKIRYQHTSATSFNLQQTYDS</sequence>
<reference evidence="1" key="1">
    <citation type="journal article" date="2019" name="Sci. Rep.">
        <title>Draft genome of Tanacetum cinerariifolium, the natural source of mosquito coil.</title>
        <authorList>
            <person name="Yamashiro T."/>
            <person name="Shiraishi A."/>
            <person name="Satake H."/>
            <person name="Nakayama K."/>
        </authorList>
    </citation>
    <scope>NUCLEOTIDE SEQUENCE</scope>
</reference>
<evidence type="ECO:0000313" key="1">
    <source>
        <dbReference type="EMBL" id="GEU93117.1"/>
    </source>
</evidence>
<dbReference type="EMBL" id="BKCJ010010781">
    <property type="protein sequence ID" value="GEU93117.1"/>
    <property type="molecule type" value="Genomic_DNA"/>
</dbReference>
<gene>
    <name evidence="1" type="ORF">Tci_065095</name>
</gene>